<reference evidence="1" key="1">
    <citation type="journal article" date="2020" name="Microb. Genom.">
        <title>Genetic diversity of clinical and environmental Mucorales isolates obtained from an investigation of mucormycosis cases among solid organ transplant recipients.</title>
        <authorList>
            <person name="Nguyen M.H."/>
            <person name="Kaul D."/>
            <person name="Muto C."/>
            <person name="Cheng S.J."/>
            <person name="Richter R.A."/>
            <person name="Bruno V.M."/>
            <person name="Liu G."/>
            <person name="Beyhan S."/>
            <person name="Sundermann A.J."/>
            <person name="Mounaud S."/>
            <person name="Pasculle A.W."/>
            <person name="Nierman W.C."/>
            <person name="Driscoll E."/>
            <person name="Cumbie R."/>
            <person name="Clancy C.J."/>
            <person name="Dupont C.L."/>
        </authorList>
    </citation>
    <scope>NUCLEOTIDE SEQUENCE</scope>
    <source>
        <strain evidence="1">GL11</strain>
    </source>
</reference>
<protein>
    <submittedName>
        <fullName evidence="1">Uncharacterized protein</fullName>
    </submittedName>
</protein>
<proteinExistence type="predicted"/>
<sequence>MEATQVITAYYKVAEISRTHGCGATELFEQLVSIKEGDLSVEQKNQLFDEAVENGRSLAVFAWAQARQQYDDAAAYVTEALRLPQSLKHLERPKDSELSVTIHVREPKKSQGKSTKLGCNQDDSELCAVQALEKIINKTKTLRSSLSEDHPLFLTHLDSKQTPSRSVRPSTVAN</sequence>
<comment type="caution">
    <text evidence="1">The sequence shown here is derived from an EMBL/GenBank/DDBJ whole genome shotgun (WGS) entry which is preliminary data.</text>
</comment>
<organism evidence="1 2">
    <name type="scientific">Rhizopus oryzae</name>
    <name type="common">Mucormycosis agent</name>
    <name type="synonym">Rhizopus arrhizus var. delemar</name>
    <dbReference type="NCBI Taxonomy" id="64495"/>
    <lineage>
        <taxon>Eukaryota</taxon>
        <taxon>Fungi</taxon>
        <taxon>Fungi incertae sedis</taxon>
        <taxon>Mucoromycota</taxon>
        <taxon>Mucoromycotina</taxon>
        <taxon>Mucoromycetes</taxon>
        <taxon>Mucorales</taxon>
        <taxon>Mucorineae</taxon>
        <taxon>Rhizopodaceae</taxon>
        <taxon>Rhizopus</taxon>
    </lineage>
</organism>
<keyword evidence="2" id="KW-1185">Reference proteome</keyword>
<dbReference type="AlphaFoldDB" id="A0A9P7BXK6"/>
<dbReference type="OrthoDB" id="10287483at2759"/>
<dbReference type="Proteomes" id="UP000716291">
    <property type="component" value="Unassembled WGS sequence"/>
</dbReference>
<dbReference type="EMBL" id="JAANQT010000038">
    <property type="protein sequence ID" value="KAG1315512.1"/>
    <property type="molecule type" value="Genomic_DNA"/>
</dbReference>
<evidence type="ECO:0000313" key="1">
    <source>
        <dbReference type="EMBL" id="KAG1315512.1"/>
    </source>
</evidence>
<accession>A0A9P7BXK6</accession>
<gene>
    <name evidence="1" type="ORF">G6F64_000606</name>
</gene>
<evidence type="ECO:0000313" key="2">
    <source>
        <dbReference type="Proteomes" id="UP000716291"/>
    </source>
</evidence>
<name>A0A9P7BXK6_RHIOR</name>